<evidence type="ECO:0000313" key="2">
    <source>
        <dbReference type="Proteomes" id="UP001165064"/>
    </source>
</evidence>
<organism evidence="1 2">
    <name type="scientific">Ambrosiozyma monospora</name>
    <name type="common">Yeast</name>
    <name type="synonym">Endomycopsis monosporus</name>
    <dbReference type="NCBI Taxonomy" id="43982"/>
    <lineage>
        <taxon>Eukaryota</taxon>
        <taxon>Fungi</taxon>
        <taxon>Dikarya</taxon>
        <taxon>Ascomycota</taxon>
        <taxon>Saccharomycotina</taxon>
        <taxon>Pichiomycetes</taxon>
        <taxon>Pichiales</taxon>
        <taxon>Pichiaceae</taxon>
        <taxon>Ambrosiozyma</taxon>
    </lineage>
</organism>
<dbReference type="EMBL" id="BSXS01003511">
    <property type="protein sequence ID" value="GME81447.1"/>
    <property type="molecule type" value="Genomic_DNA"/>
</dbReference>
<comment type="caution">
    <text evidence="1">The sequence shown here is derived from an EMBL/GenBank/DDBJ whole genome shotgun (WGS) entry which is preliminary data.</text>
</comment>
<name>A0ACB5T4N5_AMBMO</name>
<dbReference type="Proteomes" id="UP001165064">
    <property type="component" value="Unassembled WGS sequence"/>
</dbReference>
<keyword evidence="2" id="KW-1185">Reference proteome</keyword>
<accession>A0ACB5T4N5</accession>
<evidence type="ECO:0000313" key="1">
    <source>
        <dbReference type="EMBL" id="GME81447.1"/>
    </source>
</evidence>
<gene>
    <name evidence="1" type="ORF">Amon02_000494000</name>
</gene>
<protein>
    <submittedName>
        <fullName evidence="1">Unnamed protein product</fullName>
    </submittedName>
</protein>
<proteinExistence type="predicted"/>
<reference evidence="1" key="1">
    <citation type="submission" date="2023-04" db="EMBL/GenBank/DDBJ databases">
        <title>Ambrosiozyma monospora NBRC 10751.</title>
        <authorList>
            <person name="Ichikawa N."/>
            <person name="Sato H."/>
            <person name="Tonouchi N."/>
        </authorList>
    </citation>
    <scope>NUCLEOTIDE SEQUENCE</scope>
    <source>
        <strain evidence="1">NBRC 10751</strain>
    </source>
</reference>
<sequence length="121" mass="13695">MLSEPMLKGSKDCIDLWILHSLRFQVILNSEKSIRAFSILSSKSFEGCPKHDLDFYSAYYVTSHMSHELYVPCGAGGYRETLPYLVGSSSDNNGTAIQLCLKSVCVVMVWSSFNLVWFHFL</sequence>